<organism evidence="1 2">
    <name type="scientific">Hallella bergensis DSM 17361</name>
    <dbReference type="NCBI Taxonomy" id="585502"/>
    <lineage>
        <taxon>Bacteria</taxon>
        <taxon>Pseudomonadati</taxon>
        <taxon>Bacteroidota</taxon>
        <taxon>Bacteroidia</taxon>
        <taxon>Bacteroidales</taxon>
        <taxon>Prevotellaceae</taxon>
        <taxon>Hallella</taxon>
    </lineage>
</organism>
<keyword evidence="2" id="KW-1185">Reference proteome</keyword>
<evidence type="ECO:0000313" key="1">
    <source>
        <dbReference type="EMBL" id="EFA43524.1"/>
    </source>
</evidence>
<accession>D1PYH9</accession>
<protein>
    <submittedName>
        <fullName evidence="1">Uncharacterized protein</fullName>
    </submittedName>
</protein>
<sequence length="42" mass="4949">MFDCHFFFILKLSIDPCCNDAKISNLWDNMESALLFFVIFAQ</sequence>
<evidence type="ECO:0000313" key="2">
    <source>
        <dbReference type="Proteomes" id="UP000003160"/>
    </source>
</evidence>
<reference evidence="1 2" key="1">
    <citation type="submission" date="2009-10" db="EMBL/GenBank/DDBJ databases">
        <authorList>
            <person name="Qin X."/>
            <person name="Bachman B."/>
            <person name="Battles P."/>
            <person name="Bell A."/>
            <person name="Bess C."/>
            <person name="Bickham C."/>
            <person name="Chaboub L."/>
            <person name="Chen D."/>
            <person name="Coyle M."/>
            <person name="Deiros D.R."/>
            <person name="Dinh H."/>
            <person name="Forbes L."/>
            <person name="Fowler G."/>
            <person name="Francisco L."/>
            <person name="Fu Q."/>
            <person name="Gubbala S."/>
            <person name="Hale W."/>
            <person name="Han Y."/>
            <person name="Hemphill L."/>
            <person name="Highlander S.K."/>
            <person name="Hirani K."/>
            <person name="Hogues M."/>
            <person name="Jackson L."/>
            <person name="Jakkamsetti A."/>
            <person name="Javaid M."/>
            <person name="Jiang H."/>
            <person name="Korchina V."/>
            <person name="Kovar C."/>
            <person name="Lara F."/>
            <person name="Lee S."/>
            <person name="Mata R."/>
            <person name="Mathew T."/>
            <person name="Moen C."/>
            <person name="Morales K."/>
            <person name="Munidasa M."/>
            <person name="Nazareth L."/>
            <person name="Ngo R."/>
            <person name="Nguyen L."/>
            <person name="Okwuonu G."/>
            <person name="Ongeri F."/>
            <person name="Patil S."/>
            <person name="Petrosino J."/>
            <person name="Pham C."/>
            <person name="Pham P."/>
            <person name="Pu L.-L."/>
            <person name="Puazo M."/>
            <person name="Raj R."/>
            <person name="Reid J."/>
            <person name="Rouhana J."/>
            <person name="Saada N."/>
            <person name="Shang Y."/>
            <person name="Simmons D."/>
            <person name="Thornton R."/>
            <person name="Warren J."/>
            <person name="Weissenberger G."/>
            <person name="Zhang J."/>
            <person name="Zhang L."/>
            <person name="Zhou C."/>
            <person name="Zhu D."/>
            <person name="Muzny D."/>
            <person name="Worley K."/>
            <person name="Gibbs R."/>
        </authorList>
    </citation>
    <scope>NUCLEOTIDE SEQUENCE [LARGE SCALE GENOMIC DNA]</scope>
    <source>
        <strain evidence="1 2">DSM 17361</strain>
    </source>
</reference>
<comment type="caution">
    <text evidence="1">The sequence shown here is derived from an EMBL/GenBank/DDBJ whole genome shotgun (WGS) entry which is preliminary data.</text>
</comment>
<proteinExistence type="predicted"/>
<name>D1PYH9_9BACT</name>
<dbReference type="AlphaFoldDB" id="D1PYH9"/>
<dbReference type="Proteomes" id="UP000003160">
    <property type="component" value="Unassembled WGS sequence"/>
</dbReference>
<dbReference type="HOGENOM" id="CLU_3255688_0_0_10"/>
<gene>
    <name evidence="1" type="ORF">HMPREF0645_2014</name>
</gene>
<dbReference type="EMBL" id="ACKS01000078">
    <property type="protein sequence ID" value="EFA43524.1"/>
    <property type="molecule type" value="Genomic_DNA"/>
</dbReference>